<evidence type="ECO:0000313" key="2">
    <source>
        <dbReference type="Proteomes" id="UP000729402"/>
    </source>
</evidence>
<gene>
    <name evidence="1" type="ORF">GUJ93_ZPchr0007g3579</name>
</gene>
<dbReference type="Proteomes" id="UP000729402">
    <property type="component" value="Unassembled WGS sequence"/>
</dbReference>
<evidence type="ECO:0000313" key="1">
    <source>
        <dbReference type="EMBL" id="KAG8077936.1"/>
    </source>
</evidence>
<dbReference type="AlphaFoldDB" id="A0A8J5SJW4"/>
<dbReference type="EMBL" id="JAAALK010000282">
    <property type="protein sequence ID" value="KAG8077936.1"/>
    <property type="molecule type" value="Genomic_DNA"/>
</dbReference>
<accession>A0A8J5SJW4</accession>
<protein>
    <submittedName>
        <fullName evidence="1">Uncharacterized protein</fullName>
    </submittedName>
</protein>
<proteinExistence type="predicted"/>
<sequence length="159" mass="17049">MVSLQVARGPSYWWSWEEKAGMVVSLLDDALFHVLYAAEAVVLSAALCRTFPAGERCTAVPVDWMRQTEKKRDTCGSDVLHRGHDDGQAAAAGAAAVAELVPGSESSDRQALVYHAGQHMNVTSSSVWSRTHHLAIACNATGSDDARGLWLARCASPNV</sequence>
<reference evidence="1" key="2">
    <citation type="submission" date="2021-02" db="EMBL/GenBank/DDBJ databases">
        <authorList>
            <person name="Kimball J.A."/>
            <person name="Haas M.W."/>
            <person name="Macchietto M."/>
            <person name="Kono T."/>
            <person name="Duquette J."/>
            <person name="Shao M."/>
        </authorList>
    </citation>
    <scope>NUCLEOTIDE SEQUENCE</scope>
    <source>
        <tissue evidence="1">Fresh leaf tissue</tissue>
    </source>
</reference>
<keyword evidence="2" id="KW-1185">Reference proteome</keyword>
<reference evidence="1" key="1">
    <citation type="journal article" date="2021" name="bioRxiv">
        <title>Whole Genome Assembly and Annotation of Northern Wild Rice, Zizania palustris L., Supports a Whole Genome Duplication in the Zizania Genus.</title>
        <authorList>
            <person name="Haas M."/>
            <person name="Kono T."/>
            <person name="Macchietto M."/>
            <person name="Millas R."/>
            <person name="McGilp L."/>
            <person name="Shao M."/>
            <person name="Duquette J."/>
            <person name="Hirsch C.N."/>
            <person name="Kimball J."/>
        </authorList>
    </citation>
    <scope>NUCLEOTIDE SEQUENCE</scope>
    <source>
        <tissue evidence="1">Fresh leaf tissue</tissue>
    </source>
</reference>
<name>A0A8J5SJW4_ZIZPA</name>
<organism evidence="1 2">
    <name type="scientific">Zizania palustris</name>
    <name type="common">Northern wild rice</name>
    <dbReference type="NCBI Taxonomy" id="103762"/>
    <lineage>
        <taxon>Eukaryota</taxon>
        <taxon>Viridiplantae</taxon>
        <taxon>Streptophyta</taxon>
        <taxon>Embryophyta</taxon>
        <taxon>Tracheophyta</taxon>
        <taxon>Spermatophyta</taxon>
        <taxon>Magnoliopsida</taxon>
        <taxon>Liliopsida</taxon>
        <taxon>Poales</taxon>
        <taxon>Poaceae</taxon>
        <taxon>BOP clade</taxon>
        <taxon>Oryzoideae</taxon>
        <taxon>Oryzeae</taxon>
        <taxon>Zizaniinae</taxon>
        <taxon>Zizania</taxon>
    </lineage>
</organism>
<dbReference type="OrthoDB" id="608592at2759"/>
<comment type="caution">
    <text evidence="1">The sequence shown here is derived from an EMBL/GenBank/DDBJ whole genome shotgun (WGS) entry which is preliminary data.</text>
</comment>